<dbReference type="PANTHER" id="PTHR34199:SF4">
    <property type="entry name" value="ARM REPEAT SUPERFAMILY PROTEIN"/>
    <property type="match status" value="1"/>
</dbReference>
<organism evidence="3 4">
    <name type="scientific">Mytilus galloprovincialis</name>
    <name type="common">Mediterranean mussel</name>
    <dbReference type="NCBI Taxonomy" id="29158"/>
    <lineage>
        <taxon>Eukaryota</taxon>
        <taxon>Metazoa</taxon>
        <taxon>Spiralia</taxon>
        <taxon>Lophotrochozoa</taxon>
        <taxon>Mollusca</taxon>
        <taxon>Bivalvia</taxon>
        <taxon>Autobranchia</taxon>
        <taxon>Pteriomorphia</taxon>
        <taxon>Mytilida</taxon>
        <taxon>Mytiloidea</taxon>
        <taxon>Mytilidae</taxon>
        <taxon>Mytilinae</taxon>
        <taxon>Mytilus</taxon>
    </lineage>
</organism>
<dbReference type="SUPFAM" id="SSF48371">
    <property type="entry name" value="ARM repeat"/>
    <property type="match status" value="1"/>
</dbReference>
<evidence type="ECO:0000259" key="1">
    <source>
        <dbReference type="Pfam" id="PF09324"/>
    </source>
</evidence>
<dbReference type="Gene3D" id="1.25.10.10">
    <property type="entry name" value="Leucine-rich Repeat Variant"/>
    <property type="match status" value="1"/>
</dbReference>
<dbReference type="Pfam" id="PF09324">
    <property type="entry name" value="Sec7-like_HDS"/>
    <property type="match status" value="1"/>
</dbReference>
<protein>
    <recommendedName>
        <fullName evidence="5">Protein MON2 homolog</fullName>
    </recommendedName>
</protein>
<name>A0A8B6C070_MYTGA</name>
<dbReference type="Pfam" id="PF16206">
    <property type="entry name" value="Mon2_C"/>
    <property type="match status" value="1"/>
</dbReference>
<evidence type="ECO:0008006" key="5">
    <source>
        <dbReference type="Google" id="ProtNLM"/>
    </source>
</evidence>
<accession>A0A8B6C070</accession>
<feature type="domain" description="Mon2 C-terminal" evidence="2">
    <location>
        <begin position="124"/>
        <end position="869"/>
    </location>
</feature>
<dbReference type="AlphaFoldDB" id="A0A8B6C070"/>
<dbReference type="OrthoDB" id="294853at2759"/>
<sequence>GQTKSNFFFRVKVCQHPHNGMRCWGAEAVTSLVKAALSHTYDPPLHQNLKLQTCILGPLQELSTIHQPDIRQRQLECILQILHNNGDKLVHGWPLVLGVIGAVTNDQGEKLIQTAFQSLQLVVTDFLPIIPCQYLQVCVEVAAKFGLQHQELNISLTSIGLLWNISDFFYQNRERIAKELESDLSENDSKKLGMPAFDSLWMCLYSKLGKLCVDQRPAIRKSAGQTLFSMISAHGSLLYKDTWQKVLWQVLFPLLADVQKLSSQASNVRDDAATGNILIHHSRDTAEKQWAETRVLTLAGVARTFNSKRRFLQPIGDFPRAWTLLLEYLETASLCQSAEVSLAALKSFQEILQISKDKPEDQKIEGLPQMAPPPEEVIHRTEDGKSNEQVQSNKLSSDVETEYDLSLWTAAWKVWLNIGTNSTKPPKVTNKSVKVYVPSQAFLTALIQTFPYLFEHIKPRFVTADLQKLSSVLQMALSVPVHGDASPFIIPSYPEITVTPLQEAVLQAMDVLIKAVHSGPEQMQSMYPDIYHQLLTYVEYGVRVPKYGQIEAKAFGTVKGPQVAWVTMNFVPFSEKCVEMVVDLYRITARHTAVINGHILENIIKAFRLPLSYKYGCPSPTTWMLVINSLLSILTIGLPVARKHESSFNGMWSELAQTFEEFLFSKSPSLPTLSVEDFQRDEAIDCKVVQLIRDDILSHTCSMPGDFVKKIMQLLNKGSIHATPSDQFIDTESSRKLREEFAKTCFETLLQFSFISKSQSEEGSITKVAVLSLLQRCQDVVKKYVEDERLSGKCPLPRPRLAEMASVLKAITTLISSLKKAPPGNVERGVWNQVIQLYPSLVDCTTSPSPSVCKALKDVLHEYKDLLQPLNTATQNGTV</sequence>
<dbReference type="InterPro" id="IPR015403">
    <property type="entry name" value="Mon2/Sec7/BIG1-like_HDS"/>
</dbReference>
<evidence type="ECO:0000313" key="3">
    <source>
        <dbReference type="EMBL" id="VDH98199.1"/>
    </source>
</evidence>
<dbReference type="EMBL" id="UYJE01000982">
    <property type="protein sequence ID" value="VDH98199.1"/>
    <property type="molecule type" value="Genomic_DNA"/>
</dbReference>
<comment type="caution">
    <text evidence="3">The sequence shown here is derived from an EMBL/GenBank/DDBJ whole genome shotgun (WGS) entry which is preliminary data.</text>
</comment>
<dbReference type="InterPro" id="IPR011989">
    <property type="entry name" value="ARM-like"/>
</dbReference>
<dbReference type="PANTHER" id="PTHR34199">
    <property type="entry name" value="NUMOD3 MOTIF FAMILY PROTEIN, EXPRESSED"/>
    <property type="match status" value="1"/>
</dbReference>
<evidence type="ECO:0000259" key="2">
    <source>
        <dbReference type="Pfam" id="PF16206"/>
    </source>
</evidence>
<evidence type="ECO:0000313" key="4">
    <source>
        <dbReference type="Proteomes" id="UP000596742"/>
    </source>
</evidence>
<feature type="non-terminal residue" evidence="3">
    <location>
        <position position="879"/>
    </location>
</feature>
<dbReference type="InterPro" id="IPR016024">
    <property type="entry name" value="ARM-type_fold"/>
</dbReference>
<gene>
    <name evidence="3" type="ORF">MGAL_10B025200</name>
</gene>
<dbReference type="Proteomes" id="UP000596742">
    <property type="component" value="Unassembled WGS sequence"/>
</dbReference>
<proteinExistence type="predicted"/>
<reference evidence="3" key="1">
    <citation type="submission" date="2018-11" db="EMBL/GenBank/DDBJ databases">
        <authorList>
            <person name="Alioto T."/>
            <person name="Alioto T."/>
        </authorList>
    </citation>
    <scope>NUCLEOTIDE SEQUENCE</scope>
</reference>
<keyword evidence="4" id="KW-1185">Reference proteome</keyword>
<dbReference type="InterPro" id="IPR032817">
    <property type="entry name" value="Mon2_C"/>
</dbReference>
<feature type="domain" description="Mon2/Sec7/BIG1-like HDS" evidence="1">
    <location>
        <begin position="42"/>
        <end position="120"/>
    </location>
</feature>